<feature type="compositionally biased region" description="Polar residues" evidence="1">
    <location>
        <begin position="177"/>
        <end position="190"/>
    </location>
</feature>
<reference evidence="2 3" key="1">
    <citation type="journal article" date="2019" name="Genome Biol. Evol.">
        <title>Nanopore Sequencing Significantly Improves Genome Assembly of the Protozoan Parasite Trypanosoma cruzi.</title>
        <authorList>
            <person name="Diaz-Viraque F."/>
            <person name="Pita S."/>
            <person name="Greif G."/>
            <person name="de Souza R.C.M."/>
            <person name="Iraola G."/>
            <person name="Robello C."/>
        </authorList>
    </citation>
    <scope>NUCLEOTIDE SEQUENCE [LARGE SCALE GENOMIC DNA]</scope>
    <source>
        <strain evidence="2 3">Berenice</strain>
    </source>
</reference>
<name>A0A7J6XSX2_TRYCR</name>
<evidence type="ECO:0000256" key="1">
    <source>
        <dbReference type="SAM" id="MobiDB-lite"/>
    </source>
</evidence>
<evidence type="ECO:0000313" key="3">
    <source>
        <dbReference type="Proteomes" id="UP000583944"/>
    </source>
</evidence>
<feature type="region of interest" description="Disordered" evidence="1">
    <location>
        <begin position="177"/>
        <end position="204"/>
    </location>
</feature>
<proteinExistence type="predicted"/>
<dbReference type="VEuPathDB" id="TriTrypDB:ECC02_009561"/>
<gene>
    <name evidence="2" type="ORF">ECC02_009561</name>
</gene>
<protein>
    <submittedName>
        <fullName evidence="2">Uncharacterized protein</fullName>
    </submittedName>
</protein>
<evidence type="ECO:0000313" key="2">
    <source>
        <dbReference type="EMBL" id="KAF5217559.1"/>
    </source>
</evidence>
<comment type="caution">
    <text evidence="2">The sequence shown here is derived from an EMBL/GenBank/DDBJ whole genome shotgun (WGS) entry which is preliminary data.</text>
</comment>
<dbReference type="AlphaFoldDB" id="A0A7J6XSX2"/>
<dbReference type="Proteomes" id="UP000583944">
    <property type="component" value="Unassembled WGS sequence"/>
</dbReference>
<sequence length="362" mass="40324">MQPRCKPHKVVEAFRFPVAEAPAHLLWQPGELACEPRAERHTAQTVRDDGLLRRTLHCVCVGPLPPHPHNNPRLVAAVQHRTLTVKTTRHAVSQGCVFVCPQLYCRLRRHNVKTEGLQCRHAARGIGTEAFMRGRTTAGNGVEPQCLTGPVVDEVSTFPQNTIKACGAPRSAQIVMQSSGPSLRQRTQRVSPDARHTFGNRSAPRDALIPTVKGKILLRHIKAHEHVHVFGSYQPEALSIVCEGRHVAAVTVDCFKCHRHNRRPAHHTIRRVELTELPQALKCRHQAGRTLPRIRNEDTGLTARDMLPHVAVRTVHRVVAASDGAFHQNEINSSEGEKRGVHAHSVVVWERPAKRQSNALLL</sequence>
<accession>A0A7J6XSX2</accession>
<dbReference type="EMBL" id="JABDHM010000130">
    <property type="protein sequence ID" value="KAF5217559.1"/>
    <property type="molecule type" value="Genomic_DNA"/>
</dbReference>
<organism evidence="2 3">
    <name type="scientific">Trypanosoma cruzi</name>
    <dbReference type="NCBI Taxonomy" id="5693"/>
    <lineage>
        <taxon>Eukaryota</taxon>
        <taxon>Discoba</taxon>
        <taxon>Euglenozoa</taxon>
        <taxon>Kinetoplastea</taxon>
        <taxon>Metakinetoplastina</taxon>
        <taxon>Trypanosomatida</taxon>
        <taxon>Trypanosomatidae</taxon>
        <taxon>Trypanosoma</taxon>
        <taxon>Schizotrypanum</taxon>
    </lineage>
</organism>